<reference evidence="1 2" key="1">
    <citation type="submission" date="2019-09" db="EMBL/GenBank/DDBJ databases">
        <title>Investigation of probiotic properties of different lactic acid bacteria.</title>
        <authorList>
            <person name="Jaomanjaka F."/>
            <person name="Blanc P."/>
        </authorList>
    </citation>
    <scope>NUCLEOTIDE SEQUENCE [LARGE SCALE GENOMIC DNA]</scope>
    <source>
        <strain evidence="1 2">BIO6272</strain>
    </source>
</reference>
<dbReference type="EMBL" id="WBOB01000002">
    <property type="protein sequence ID" value="KAB1978256.1"/>
    <property type="molecule type" value="Genomic_DNA"/>
</dbReference>
<dbReference type="AlphaFoldDB" id="A0A6A1Z8Q9"/>
<proteinExistence type="predicted"/>
<name>A0A6A1Z8Q9_9LACO</name>
<accession>A0A6A1Z8Q9</accession>
<dbReference type="Proteomes" id="UP000430323">
    <property type="component" value="Unassembled WGS sequence"/>
</dbReference>
<comment type="caution">
    <text evidence="1">The sequence shown here is derived from an EMBL/GenBank/DDBJ whole genome shotgun (WGS) entry which is preliminary data.</text>
</comment>
<protein>
    <submittedName>
        <fullName evidence="1">Uncharacterized protein</fullName>
    </submittedName>
</protein>
<evidence type="ECO:0000313" key="1">
    <source>
        <dbReference type="EMBL" id="KAB1978256.1"/>
    </source>
</evidence>
<dbReference type="RefSeq" id="WP_151495023.1">
    <property type="nucleotide sequence ID" value="NZ_WBOB01000002.1"/>
</dbReference>
<evidence type="ECO:0000313" key="2">
    <source>
        <dbReference type="Proteomes" id="UP000430323"/>
    </source>
</evidence>
<gene>
    <name evidence="1" type="ORF">F8251_00715</name>
</gene>
<organism evidence="1 2">
    <name type="scientific">Lactobacillus crispatus</name>
    <dbReference type="NCBI Taxonomy" id="47770"/>
    <lineage>
        <taxon>Bacteria</taxon>
        <taxon>Bacillati</taxon>
        <taxon>Bacillota</taxon>
        <taxon>Bacilli</taxon>
        <taxon>Lactobacillales</taxon>
        <taxon>Lactobacillaceae</taxon>
        <taxon>Lactobacillus</taxon>
    </lineage>
</organism>
<sequence>MLDHLIFNKLKWFSIADNADSVTVNGKDYEAVPQQVKIPKNTKINLFNSFGSMDTRSERYAASDTVLNCIGVIGENYCCSGEIELNRYGEPDEYGSYGTKSTIDLSGSKNKWVNENYSICVIPKSQVQVVKWGG</sequence>